<evidence type="ECO:0000313" key="4">
    <source>
        <dbReference type="Proteomes" id="UP001152795"/>
    </source>
</evidence>
<feature type="non-terminal residue" evidence="3">
    <location>
        <position position="1"/>
    </location>
</feature>
<gene>
    <name evidence="3" type="ORF">PACLA_8A014327</name>
</gene>
<sequence length="1144" mass="131173">DFVDSSVDSLPLRSSAYEAENSGRYSKVVKNLSRFDFTPHIDTLCSKFLEGTRKWVLEQIRAWFNDTSCENRVFIIRGEPGMGKSVIAAVVSHEMAAQLAGSHFFQYDNTTYNNTCLFLQSLALQMCGVIPGFKQALTNQVFENFSYDFNEKSAENLFTLLFADTFAEMSDPGSGSFLIVIDGIHDIESSSQREFVDLISNHFHKLPNFIRFLITTTSEEKIENLNPLYLEIDEEMKRKDLKIFIESRLPQSILDRELVVPQVVELSGNLMLNARFLCEIILSQCESEKYILPKTSENVFQQYFTMLENKWENITNFSRETFVSLLSVLLVAREPLPIAFLETAFLDKFDVPSCNLNSILLNDMSLFIMNDDHISFIHKSVKDWLLHHYNVDSQYGHKILAKVCVEYLDNVKNFRIKTRTLFSTAKVGFALRHCIYHMLQERDKYINFVTTYAVDLYVLYASICVNIDTAIENFDSIINHEEYESLCDQTKENLNQLLQLLLTFQFVLRKRPHSFFQLVLNETTQDLSSNASEFLKSFKQFQYFEVVRHGPEPIQEYFECSAFPYTSIDVPCQKNNDVLCLKVSNQIYVIQLVSTNPYKILWTTEELSNDQICSSCIAFHPSTNVVLPGRLDQVLSLIDGSWQQGPFSCEEKCFFTNCCFSSDYTMMVTTYDDSSLVVWDLVNAVKVKNIECPSVPNSFSFSASGNFLAAVDTSFILVHDVENDFMIKETISLQALRFRDHAKLICTFRSDAWLLETDNSDIYVVCPDGSTFRGYPLVNLKELYLPHNSKALTDCNEVSNFGYKTSWITEARKGYVKKEGGNIALDRCTFIPLDDNNALAISNSNEESQSTCLLRVDLSKFKKVKSSISRDSTIVYQHDPNSQKFSILRFLNGEWQFSEEFVKPVIAFAVVLSGVFLVTSGTELEFWNTDCSNCLKSFPQASKINRCETVSNHTIACITECEVNFIDSRNEEVVSTTSLSPNEEVLACSSKYDVVISELHSWSTEAFFVRNNERVGTFYVYFDVFKAVYSPDARMLVVASVGGDISIIDIDNLKYYSWMSSFSLILSDSIHFVNDMYFVYVERIKEVKKRYLLYLCDDCEIVTCFSLKDEPKAISMNPEIQTLVVSFQASRFTEFKIHLAERKR</sequence>
<dbReference type="SUPFAM" id="SSF52540">
    <property type="entry name" value="P-loop containing nucleoside triphosphate hydrolases"/>
    <property type="match status" value="1"/>
</dbReference>
<accession>A0A7D9JUQ9</accession>
<evidence type="ECO:0000259" key="2">
    <source>
        <dbReference type="Pfam" id="PF24883"/>
    </source>
</evidence>
<dbReference type="InterPro" id="IPR001680">
    <property type="entry name" value="WD40_rpt"/>
</dbReference>
<organism evidence="3 4">
    <name type="scientific">Paramuricea clavata</name>
    <name type="common">Red gorgonian</name>
    <name type="synonym">Violescent sea-whip</name>
    <dbReference type="NCBI Taxonomy" id="317549"/>
    <lineage>
        <taxon>Eukaryota</taxon>
        <taxon>Metazoa</taxon>
        <taxon>Cnidaria</taxon>
        <taxon>Anthozoa</taxon>
        <taxon>Octocorallia</taxon>
        <taxon>Malacalcyonacea</taxon>
        <taxon>Plexauridae</taxon>
        <taxon>Paramuricea</taxon>
    </lineage>
</organism>
<dbReference type="InterPro" id="IPR027417">
    <property type="entry name" value="P-loop_NTPase"/>
</dbReference>
<comment type="caution">
    <text evidence="3">The sequence shown here is derived from an EMBL/GenBank/DDBJ whole genome shotgun (WGS) entry which is preliminary data.</text>
</comment>
<keyword evidence="4" id="KW-1185">Reference proteome</keyword>
<dbReference type="SUPFAM" id="SSF50978">
    <property type="entry name" value="WD40 repeat-like"/>
    <property type="match status" value="1"/>
</dbReference>
<keyword evidence="3" id="KW-0436">Ligase</keyword>
<dbReference type="GO" id="GO:0016874">
    <property type="term" value="F:ligase activity"/>
    <property type="evidence" value="ECO:0007669"/>
    <property type="project" value="UniProtKB-KW"/>
</dbReference>
<dbReference type="InterPro" id="IPR056884">
    <property type="entry name" value="NPHP3-like_N"/>
</dbReference>
<dbReference type="Gene3D" id="2.130.10.10">
    <property type="entry name" value="YVTN repeat-like/Quinoprotein amine dehydrogenase"/>
    <property type="match status" value="2"/>
</dbReference>
<dbReference type="AlphaFoldDB" id="A0A7D9JUQ9"/>
<dbReference type="SMART" id="SM00320">
    <property type="entry name" value="WD40"/>
    <property type="match status" value="3"/>
</dbReference>
<proteinExistence type="predicted"/>
<evidence type="ECO:0000313" key="3">
    <source>
        <dbReference type="EMBL" id="CAB4036038.1"/>
    </source>
</evidence>
<feature type="domain" description="Nephrocystin 3-like N-terminal" evidence="2">
    <location>
        <begin position="51"/>
        <end position="215"/>
    </location>
</feature>
<dbReference type="EMBL" id="CACRXK020021638">
    <property type="protein sequence ID" value="CAB4036038.1"/>
    <property type="molecule type" value="Genomic_DNA"/>
</dbReference>
<name>A0A7D9JUQ9_PARCT</name>
<dbReference type="Pfam" id="PF24883">
    <property type="entry name" value="NPHP3_N"/>
    <property type="match status" value="1"/>
</dbReference>
<dbReference type="Gene3D" id="3.40.50.300">
    <property type="entry name" value="P-loop containing nucleotide triphosphate hydrolases"/>
    <property type="match status" value="1"/>
</dbReference>
<dbReference type="PANTHER" id="PTHR10039">
    <property type="entry name" value="AMELOGENIN"/>
    <property type="match status" value="1"/>
</dbReference>
<dbReference type="InterPro" id="IPR015943">
    <property type="entry name" value="WD40/YVTN_repeat-like_dom_sf"/>
</dbReference>
<dbReference type="OrthoDB" id="5983427at2759"/>
<keyword evidence="1" id="KW-0677">Repeat</keyword>
<reference evidence="3" key="1">
    <citation type="submission" date="2020-04" db="EMBL/GenBank/DDBJ databases">
        <authorList>
            <person name="Alioto T."/>
            <person name="Alioto T."/>
            <person name="Gomez Garrido J."/>
        </authorList>
    </citation>
    <scope>NUCLEOTIDE SEQUENCE</scope>
    <source>
        <strain evidence="3">A484AB</strain>
    </source>
</reference>
<evidence type="ECO:0000256" key="1">
    <source>
        <dbReference type="ARBA" id="ARBA00022737"/>
    </source>
</evidence>
<dbReference type="PANTHER" id="PTHR10039:SF14">
    <property type="entry name" value="NACHT DOMAIN-CONTAINING PROTEIN"/>
    <property type="match status" value="1"/>
</dbReference>
<dbReference type="SUPFAM" id="SSF50969">
    <property type="entry name" value="YVTN repeat-like/Quinoprotein amine dehydrogenase"/>
    <property type="match status" value="1"/>
</dbReference>
<dbReference type="InterPro" id="IPR011044">
    <property type="entry name" value="Quino_amine_DH_bsu"/>
</dbReference>
<protein>
    <submittedName>
        <fullName evidence="3">E3 ubiquitin- ligase DZIP3</fullName>
    </submittedName>
</protein>
<dbReference type="InterPro" id="IPR036322">
    <property type="entry name" value="WD40_repeat_dom_sf"/>
</dbReference>
<dbReference type="Proteomes" id="UP001152795">
    <property type="component" value="Unassembled WGS sequence"/>
</dbReference>